<reference evidence="1 2" key="1">
    <citation type="submission" date="2018-04" db="EMBL/GenBank/DDBJ databases">
        <title>Polynucleobacter sp. UK-Long2-W17 genome.</title>
        <authorList>
            <person name="Hahn M.W."/>
        </authorList>
    </citation>
    <scope>NUCLEOTIDE SEQUENCE [LARGE SCALE GENOMIC DNA]</scope>
    <source>
        <strain evidence="1 2">UK-Long2-W17</strain>
    </source>
</reference>
<name>A0A6M9PMI2_9BURK</name>
<dbReference type="PANTHER" id="PTHR40202">
    <property type="match status" value="1"/>
</dbReference>
<gene>
    <name evidence="1" type="ORF">DN92_03190</name>
</gene>
<protein>
    <submittedName>
        <fullName evidence="1">Phosphohydrolase</fullName>
    </submittedName>
</protein>
<dbReference type="EMBL" id="CP028940">
    <property type="protein sequence ID" value="QKM60125.1"/>
    <property type="molecule type" value="Genomic_DNA"/>
</dbReference>
<dbReference type="AlphaFoldDB" id="A0A6M9PMI2"/>
<sequence length="183" mass="21111">MEKMHFTRMDLGTADDFAVMKAVHERTLEALPDQLFALLENLSKDTAYNITRKEHCLQTATRALRDGKDEEYVVVALFHDIAEPLGPFNHGEVIASILHPFISRNNYWMLLQHGLFQTYFYGDKIGVDPNARDQYKSDPAYAQTVEFCAKFDEVSFDANYKSEPLSTFEPMVRRVLQKQWVAP</sequence>
<dbReference type="SUPFAM" id="SSF109604">
    <property type="entry name" value="HD-domain/PDEase-like"/>
    <property type="match status" value="1"/>
</dbReference>
<dbReference type="PANTHER" id="PTHR40202:SF1">
    <property type="entry name" value="HD DOMAIN-CONTAINING PROTEIN"/>
    <property type="match status" value="1"/>
</dbReference>
<dbReference type="RefSeq" id="WP_173959895.1">
    <property type="nucleotide sequence ID" value="NZ_CBCSCC010000016.1"/>
</dbReference>
<organism evidence="1 2">
    <name type="scientific">Polynucleobacter arcticus</name>
    <dbReference type="NCBI Taxonomy" id="1743165"/>
    <lineage>
        <taxon>Bacteria</taxon>
        <taxon>Pseudomonadati</taxon>
        <taxon>Pseudomonadota</taxon>
        <taxon>Betaproteobacteria</taxon>
        <taxon>Burkholderiales</taxon>
        <taxon>Burkholderiaceae</taxon>
        <taxon>Polynucleobacter</taxon>
    </lineage>
</organism>
<dbReference type="Proteomes" id="UP000501090">
    <property type="component" value="Chromosome"/>
</dbReference>
<proteinExistence type="predicted"/>
<keyword evidence="2" id="KW-1185">Reference proteome</keyword>
<dbReference type="Gene3D" id="1.10.3210.10">
    <property type="entry name" value="Hypothetical protein af1432"/>
    <property type="match status" value="1"/>
</dbReference>
<dbReference type="KEGG" id="pard:DN92_03190"/>
<evidence type="ECO:0000313" key="2">
    <source>
        <dbReference type="Proteomes" id="UP000501090"/>
    </source>
</evidence>
<accession>A0A6M9PMI2</accession>
<evidence type="ECO:0000313" key="1">
    <source>
        <dbReference type="EMBL" id="QKM60125.1"/>
    </source>
</evidence>
<dbReference type="InterPro" id="IPR052567">
    <property type="entry name" value="OP_Dioxygenase"/>
</dbReference>